<dbReference type="AlphaFoldDB" id="Q5B425"/>
<feature type="region of interest" description="Disordered" evidence="2">
    <location>
        <begin position="1"/>
        <end position="47"/>
    </location>
</feature>
<dbReference type="Pfam" id="PF10650">
    <property type="entry name" value="zf-C3H1"/>
    <property type="match status" value="1"/>
</dbReference>
<reference evidence="5" key="2">
    <citation type="journal article" date="2009" name="Fungal Genet. Biol.">
        <title>The 2008 update of the Aspergillus nidulans genome annotation: a community effort.</title>
        <authorList>
            <person name="Wortman J.R."/>
            <person name="Gilsenan J.M."/>
            <person name="Joardar V."/>
            <person name="Deegan J."/>
            <person name="Clutterbuck J."/>
            <person name="Andersen M.R."/>
            <person name="Archer D."/>
            <person name="Bencina M."/>
            <person name="Braus G."/>
            <person name="Coutinho P."/>
            <person name="von Dohren H."/>
            <person name="Doonan J."/>
            <person name="Driessen A.J."/>
            <person name="Durek P."/>
            <person name="Espeso E."/>
            <person name="Fekete E."/>
            <person name="Flipphi M."/>
            <person name="Estrada C.G."/>
            <person name="Geysens S."/>
            <person name="Goldman G."/>
            <person name="de Groot P.W."/>
            <person name="Hansen K."/>
            <person name="Harris S.D."/>
            <person name="Heinekamp T."/>
            <person name="Helmstaedt K."/>
            <person name="Henrissat B."/>
            <person name="Hofmann G."/>
            <person name="Homan T."/>
            <person name="Horio T."/>
            <person name="Horiuchi H."/>
            <person name="James S."/>
            <person name="Jones M."/>
            <person name="Karaffa L."/>
            <person name="Karanyi Z."/>
            <person name="Kato M."/>
            <person name="Keller N."/>
            <person name="Kelly D.E."/>
            <person name="Kiel J.A."/>
            <person name="Kim J.M."/>
            <person name="van der Klei I.J."/>
            <person name="Klis F.M."/>
            <person name="Kovalchuk A."/>
            <person name="Krasevec N."/>
            <person name="Kubicek C.P."/>
            <person name="Liu B."/>
            <person name="Maccabe A."/>
            <person name="Meyer V."/>
            <person name="Mirabito P."/>
            <person name="Miskei M."/>
            <person name="Mos M."/>
            <person name="Mullins J."/>
            <person name="Nelson D.R."/>
            <person name="Nielsen J."/>
            <person name="Oakley B.R."/>
            <person name="Osmani S.A."/>
            <person name="Pakula T."/>
            <person name="Paszewski A."/>
            <person name="Paulsen I."/>
            <person name="Pilsyk S."/>
            <person name="Pocsi I."/>
            <person name="Punt P.J."/>
            <person name="Ram A.F."/>
            <person name="Ren Q."/>
            <person name="Robellet X."/>
            <person name="Robson G."/>
            <person name="Seiboth B."/>
            <person name="van Solingen P."/>
            <person name="Specht T."/>
            <person name="Sun J."/>
            <person name="Taheri-Talesh N."/>
            <person name="Takeshita N."/>
            <person name="Ussery D."/>
            <person name="vanKuyk P.A."/>
            <person name="Visser H."/>
            <person name="van de Vondervoort P.J."/>
            <person name="de Vries R.P."/>
            <person name="Walton J."/>
            <person name="Xiang X."/>
            <person name="Xiong Y."/>
            <person name="Zeng A.P."/>
            <person name="Brandt B.W."/>
            <person name="Cornell M.J."/>
            <person name="van den Hondel C.A."/>
            <person name="Visser J."/>
            <person name="Oliver S.G."/>
            <person name="Turner G."/>
        </authorList>
    </citation>
    <scope>GENOME REANNOTATION</scope>
    <source>
        <strain evidence="5">FGSC A4 / ATCC 38163 / CBS 112.46 / NRRL 194 / M139</strain>
    </source>
</reference>
<feature type="compositionally biased region" description="Low complexity" evidence="2">
    <location>
        <begin position="234"/>
        <end position="247"/>
    </location>
</feature>
<evidence type="ECO:0000313" key="4">
    <source>
        <dbReference type="EMBL" id="CBF76959.1"/>
    </source>
</evidence>
<dbReference type="PANTHER" id="PTHR21563">
    <property type="entry name" value="ZINC FINGER C3H1 DOMAIN-CONTAINING PROTEIN"/>
    <property type="match status" value="1"/>
</dbReference>
<feature type="compositionally biased region" description="Basic and acidic residues" evidence="2">
    <location>
        <begin position="469"/>
        <end position="484"/>
    </location>
</feature>
<feature type="region of interest" description="Disordered" evidence="2">
    <location>
        <begin position="425"/>
        <end position="484"/>
    </location>
</feature>
<dbReference type="EMBL" id="BN001303">
    <property type="protein sequence ID" value="CBF76959.1"/>
    <property type="molecule type" value="Genomic_DNA"/>
</dbReference>
<feature type="region of interest" description="Disordered" evidence="2">
    <location>
        <begin position="506"/>
        <end position="754"/>
    </location>
</feature>
<feature type="compositionally biased region" description="Low complexity" evidence="2">
    <location>
        <begin position="933"/>
        <end position="959"/>
    </location>
</feature>
<feature type="compositionally biased region" description="Polar residues" evidence="2">
    <location>
        <begin position="448"/>
        <end position="468"/>
    </location>
</feature>
<feature type="compositionally biased region" description="Basic and acidic residues" evidence="2">
    <location>
        <begin position="685"/>
        <end position="698"/>
    </location>
</feature>
<feature type="compositionally biased region" description="Low complexity" evidence="2">
    <location>
        <begin position="670"/>
        <end position="679"/>
    </location>
</feature>
<feature type="region of interest" description="Disordered" evidence="2">
    <location>
        <begin position="112"/>
        <end position="300"/>
    </location>
</feature>
<dbReference type="HOGENOM" id="CLU_007029_0_0_1"/>
<feature type="compositionally biased region" description="Polar residues" evidence="2">
    <location>
        <begin position="368"/>
        <end position="385"/>
    </location>
</feature>
<keyword evidence="1" id="KW-0175">Coiled coil</keyword>
<dbReference type="STRING" id="227321.Q5B425"/>
<keyword evidence="5" id="KW-1185">Reference proteome</keyword>
<protein>
    <recommendedName>
        <fullName evidence="3">Putative zinc-finger domain-containing protein</fullName>
    </recommendedName>
</protein>
<dbReference type="Proteomes" id="UP000000560">
    <property type="component" value="Chromosome III"/>
</dbReference>
<gene>
    <name evidence="4" type="ORF">ANIA_04705</name>
</gene>
<feature type="region of interest" description="Disordered" evidence="2">
    <location>
        <begin position="348"/>
        <end position="413"/>
    </location>
</feature>
<dbReference type="InParanoid" id="Q5B425"/>
<evidence type="ECO:0000313" key="5">
    <source>
        <dbReference type="Proteomes" id="UP000000560"/>
    </source>
</evidence>
<dbReference type="InterPro" id="IPR039278">
    <property type="entry name" value="Red1"/>
</dbReference>
<evidence type="ECO:0000256" key="2">
    <source>
        <dbReference type="SAM" id="MobiDB-lite"/>
    </source>
</evidence>
<feature type="compositionally biased region" description="Polar residues" evidence="2">
    <location>
        <begin position="112"/>
        <end position="125"/>
    </location>
</feature>
<feature type="domain" description="Putative zinc-finger" evidence="3">
    <location>
        <begin position="1161"/>
        <end position="1182"/>
    </location>
</feature>
<dbReference type="PANTHER" id="PTHR21563:SF3">
    <property type="entry name" value="ZINC FINGER C3H1 DOMAIN-CONTAINING PROTEIN"/>
    <property type="match status" value="1"/>
</dbReference>
<dbReference type="GeneID" id="2872505"/>
<feature type="compositionally biased region" description="Low complexity" evidence="2">
    <location>
        <begin position="425"/>
        <end position="447"/>
    </location>
</feature>
<feature type="compositionally biased region" description="Acidic residues" evidence="2">
    <location>
        <begin position="619"/>
        <end position="632"/>
    </location>
</feature>
<feature type="compositionally biased region" description="Polar residues" evidence="2">
    <location>
        <begin position="719"/>
        <end position="730"/>
    </location>
</feature>
<feature type="region of interest" description="Disordered" evidence="2">
    <location>
        <begin position="882"/>
        <end position="1081"/>
    </location>
</feature>
<dbReference type="OMA" id="PHNIRYS"/>
<evidence type="ECO:0000256" key="1">
    <source>
        <dbReference type="SAM" id="Coils"/>
    </source>
</evidence>
<feature type="compositionally biased region" description="Low complexity" evidence="2">
    <location>
        <begin position="283"/>
        <end position="300"/>
    </location>
</feature>
<proteinExistence type="predicted"/>
<evidence type="ECO:0000259" key="3">
    <source>
        <dbReference type="Pfam" id="PF10650"/>
    </source>
</evidence>
<feature type="compositionally biased region" description="Polar residues" evidence="2">
    <location>
        <begin position="557"/>
        <end position="579"/>
    </location>
</feature>
<reference evidence="5" key="1">
    <citation type="journal article" date="2005" name="Nature">
        <title>Sequencing of Aspergillus nidulans and comparative analysis with A. fumigatus and A. oryzae.</title>
        <authorList>
            <person name="Galagan J.E."/>
            <person name="Calvo S.E."/>
            <person name="Cuomo C."/>
            <person name="Ma L.J."/>
            <person name="Wortman J.R."/>
            <person name="Batzoglou S."/>
            <person name="Lee S.I."/>
            <person name="Basturkmen M."/>
            <person name="Spevak C.C."/>
            <person name="Clutterbuck J."/>
            <person name="Kapitonov V."/>
            <person name="Jurka J."/>
            <person name="Scazzocchio C."/>
            <person name="Farman M."/>
            <person name="Butler J."/>
            <person name="Purcell S."/>
            <person name="Harris S."/>
            <person name="Braus G.H."/>
            <person name="Draht O."/>
            <person name="Busch S."/>
            <person name="D'Enfert C."/>
            <person name="Bouchier C."/>
            <person name="Goldman G.H."/>
            <person name="Bell-Pedersen D."/>
            <person name="Griffiths-Jones S."/>
            <person name="Doonan J.H."/>
            <person name="Yu J."/>
            <person name="Vienken K."/>
            <person name="Pain A."/>
            <person name="Freitag M."/>
            <person name="Selker E.U."/>
            <person name="Archer D.B."/>
            <person name="Penalva M.A."/>
            <person name="Oakley B.R."/>
            <person name="Momany M."/>
            <person name="Tanaka T."/>
            <person name="Kumagai T."/>
            <person name="Asai K."/>
            <person name="Machida M."/>
            <person name="Nierman W.C."/>
            <person name="Denning D.W."/>
            <person name="Caddick M."/>
            <person name="Hynes M."/>
            <person name="Paoletti M."/>
            <person name="Fischer R."/>
            <person name="Miller B."/>
            <person name="Dyer P."/>
            <person name="Sachs M.S."/>
            <person name="Osmani S.A."/>
            <person name="Birren B.W."/>
        </authorList>
    </citation>
    <scope>NUCLEOTIDE SEQUENCE [LARGE SCALE GENOMIC DNA]</scope>
    <source>
        <strain evidence="5">FGSC A4 / ATCC 38163 / CBS 112.46 / NRRL 194 / M139</strain>
    </source>
</reference>
<dbReference type="KEGG" id="ani:ANIA_04705"/>
<dbReference type="RefSeq" id="XP_662309.1">
    <property type="nucleotide sequence ID" value="XM_657217.2"/>
</dbReference>
<dbReference type="eggNOG" id="KOG4839">
    <property type="taxonomic scope" value="Eukaryota"/>
</dbReference>
<feature type="compositionally biased region" description="Pro residues" evidence="2">
    <location>
        <begin position="1"/>
        <end position="11"/>
    </location>
</feature>
<accession>C8VAX1</accession>
<feature type="compositionally biased region" description="Polar residues" evidence="2">
    <location>
        <begin position="133"/>
        <end position="142"/>
    </location>
</feature>
<sequence>MSGQPMPPAPPYWGANYTQQWATQPAPSSGSIPHDIQFNPDPSFDPQQYRNIHNFYANANLSGLGGASATGTFPPPPFAFPSTFPPAPSAPPFANMPNVGYPLMPLSSVHSQMRPNQASTNNMDNSARKTPGQHPTPTTKSNQDLDREEGELTDIEGAASAEQQPHSQKKARRLRGDISGSKPTRRAGSEGDNRLPIGQSQSTRLNGLHAQDERPAIISTGCELLSDLEEGEASPEPRASSRASGSPYNPPMPINAISPPMSKSSPDLLETGTREVGAVEQRSVSASSSSKSSPESAVSVAQLRVQAQGALLSLAPHSIRYTELVGEGINPTILKQLYEEVGIKVPITPPADARTQSSSKETADARTDQSAANGQAKQPAKQNEPQLAAAPTATPREPSSFPPQSAPASTTKPMERKEVIARMLAAKAAKSSPASAPPTDAAQTAASVQSTPATVEKPTLSTSSQDQSANEKETRLREKNKAQTELARQRIEQLKKQGLIRNLQKSQINVDKEQKDVQESPQPQPSTIKHPLPERPPLPESASFDHIPGLFMMGQAPPTNGALTTVQDPVSDSAAQPRSSQRKRPRASDFDDDPIPVPKKAFTNGTNHQTPPERLIIDISDDEFYDDDEGSMDVEASTGLSKGTGPPVAEGLPRAYPLPAGNLPHRPATSQSYSSSVISTPGNHKSNEQDDLKKKDLEIQAMHRRIAELEQRKKAKLASRTQSPRASDLSSPDIVGTPAAPAPSSFPTPPSATEKKAEDLLAAMNADGLRQLRSKILRMQEIEAGVPSLDAVIRKTEMKLANARREVEELSSELAKGEEGRQQLIDELNALKLEVSGLSLDHVDSALSTIEAKKDLPDEAVQAPTSENEVADNHAMAVAEVPEADGSTNEDTAPPSHTDPTAKNPPPAKDRPIAPNTVEDATNLNATAEELTDTSMSDSSSSMDESSADSSSESGSLNEEMPDAPEPNTNPIAPVDDLNTISPGPSIEPARLQAKEEPLPEDQSFNLQPSTNKDLGADSESLASRESPVSEAYEPPEPEESANASDSNYSPAPSPDFHSPAPNMEVSGPSEDQSKVAATKPTFSDWPSGCAINLSSYQDLWTLTCTQNSRRPEDSHRKLTPYSSPLKLFRAYRYHPNYNDEVSGGYRSLTYSHNIDPLKHLCPFETSGGVCNDRSCEFQHFRNMALSDDKILIQMGSLREGKTAEESDKYVTGLKEAINDMRRDKVKDFNTVAAEIVAYRRRFLQDPTRVLAL</sequence>
<feature type="coiled-coil region" evidence="1">
    <location>
        <begin position="793"/>
        <end position="841"/>
    </location>
</feature>
<dbReference type="OrthoDB" id="1922977at2759"/>
<feature type="compositionally biased region" description="Polar residues" evidence="2">
    <location>
        <begin position="1003"/>
        <end position="1013"/>
    </location>
</feature>
<organism evidence="4 5">
    <name type="scientific">Emericella nidulans (strain FGSC A4 / ATCC 38163 / CBS 112.46 / NRRL 194 / M139)</name>
    <name type="common">Aspergillus nidulans</name>
    <dbReference type="NCBI Taxonomy" id="227321"/>
    <lineage>
        <taxon>Eukaryota</taxon>
        <taxon>Fungi</taxon>
        <taxon>Dikarya</taxon>
        <taxon>Ascomycota</taxon>
        <taxon>Pezizomycotina</taxon>
        <taxon>Eurotiomycetes</taxon>
        <taxon>Eurotiomycetidae</taxon>
        <taxon>Eurotiales</taxon>
        <taxon>Aspergillaceae</taxon>
        <taxon>Aspergillus</taxon>
        <taxon>Aspergillus subgen. Nidulantes</taxon>
    </lineage>
</organism>
<name>Q5B425_EMENI</name>
<dbReference type="InterPro" id="IPR019607">
    <property type="entry name" value="Putative_zinc-finger_domain"/>
</dbReference>
<accession>Q5B425</accession>
<feature type="compositionally biased region" description="Pro residues" evidence="2">
    <location>
        <begin position="740"/>
        <end position="750"/>
    </location>
</feature>
<feature type="compositionally biased region" description="Polar residues" evidence="2">
    <location>
        <begin position="16"/>
        <end position="31"/>
    </location>
</feature>